<evidence type="ECO:0000313" key="3">
    <source>
        <dbReference type="EMBL" id="AEW99518.1"/>
    </source>
</evidence>
<proteinExistence type="predicted"/>
<dbReference type="EMBL" id="CP003229">
    <property type="protein sequence ID" value="AEW99518.1"/>
    <property type="molecule type" value="Genomic_DNA"/>
</dbReference>
<evidence type="ECO:0000313" key="4">
    <source>
        <dbReference type="Proteomes" id="UP000007842"/>
    </source>
</evidence>
<feature type="chain" id="PRO_5038630302" description="Secreted protein" evidence="2">
    <location>
        <begin position="23"/>
        <end position="220"/>
    </location>
</feature>
<name>G8XFQ7_STREN</name>
<feature type="compositionally biased region" description="Pro residues" evidence="1">
    <location>
        <begin position="37"/>
        <end position="47"/>
    </location>
</feature>
<geneLocation type="plasmid" evidence="3 4">
    <name>pSCATT</name>
</geneLocation>
<gene>
    <name evidence="3" type="ordered locus">SCATT_p13250</name>
</gene>
<sequence>MMASRSTRWAALAVLVPGFLTGAGGPAGPAAATPTPTARPVPPAPPECRPDRFPADASAAADPVPVSALAGCLRAAGRNAGTAPALRPAEVGVTARTMTVTGLMCPLVPLGDGVCAAGSVVLDDVVVRYDGPARMCLRASRMTIGGPVRIRAERLSGLLLGHLPVTLSTRLLPGVPVPWIQLTDVEAQGVAMTADRVETDEAVLAGEGGCRAGRVSSPTG</sequence>
<evidence type="ECO:0000256" key="2">
    <source>
        <dbReference type="SAM" id="SignalP"/>
    </source>
</evidence>
<feature type="region of interest" description="Disordered" evidence="1">
    <location>
        <begin position="26"/>
        <end position="57"/>
    </location>
</feature>
<keyword evidence="4" id="KW-1185">Reference proteome</keyword>
<feature type="signal peptide" evidence="2">
    <location>
        <begin position="1"/>
        <end position="22"/>
    </location>
</feature>
<dbReference type="HOGENOM" id="CLU_1255353_0_0_11"/>
<accession>G8XFQ7</accession>
<evidence type="ECO:0008006" key="5">
    <source>
        <dbReference type="Google" id="ProtNLM"/>
    </source>
</evidence>
<organism evidence="3 4">
    <name type="scientific">Streptantibioticus cattleyicolor (strain ATCC 35852 / DSM 46488 / JCM 4925 / NBRC 14057 / NRRL 8057)</name>
    <name type="common">Streptomyces cattleya</name>
    <dbReference type="NCBI Taxonomy" id="1003195"/>
    <lineage>
        <taxon>Bacteria</taxon>
        <taxon>Bacillati</taxon>
        <taxon>Actinomycetota</taxon>
        <taxon>Actinomycetes</taxon>
        <taxon>Kitasatosporales</taxon>
        <taxon>Streptomycetaceae</taxon>
        <taxon>Streptantibioticus</taxon>
    </lineage>
</organism>
<dbReference type="Proteomes" id="UP000007842">
    <property type="component" value="Plasmid pSCATT"/>
</dbReference>
<dbReference type="PATRIC" id="fig|1003195.29.peg.7123"/>
<evidence type="ECO:0000256" key="1">
    <source>
        <dbReference type="SAM" id="MobiDB-lite"/>
    </source>
</evidence>
<reference evidence="4" key="1">
    <citation type="submission" date="2011-12" db="EMBL/GenBank/DDBJ databases">
        <title>Complete genome sequence of Streptomyces cattleya strain DSM 46488.</title>
        <authorList>
            <person name="Ou H.-Y."/>
            <person name="Li P."/>
            <person name="Zhao C."/>
            <person name="O'Hagan D."/>
            <person name="Deng Z."/>
        </authorList>
    </citation>
    <scope>NUCLEOTIDE SEQUENCE [LARGE SCALE GENOMIC DNA]</scope>
    <source>
        <strain evidence="4">ATCC 35852 / DSM 46488 / JCM 4925 / NBRC 14057 / NRRL 8057</strain>
        <plasmid evidence="4">Plasmid pSCATT</plasmid>
    </source>
</reference>
<protein>
    <recommendedName>
        <fullName evidence="5">Secreted protein</fullName>
    </recommendedName>
</protein>
<dbReference type="AlphaFoldDB" id="G8XFQ7"/>
<dbReference type="KEGG" id="scy:SCATT_p13250"/>
<keyword evidence="3" id="KW-0614">Plasmid</keyword>
<keyword evidence="2" id="KW-0732">Signal</keyword>